<reference evidence="1 2" key="1">
    <citation type="submission" date="2013-02" db="EMBL/GenBank/DDBJ databases">
        <title>Draft Genome Sequence of Streptomyces afghaniensis, Which Produces Compounds of the Julimycin B-Complex.</title>
        <authorList>
            <person name="Gruening B.A."/>
            <person name="Praeg A."/>
            <person name="Erxleben A."/>
            <person name="Guenther S."/>
            <person name="Fiedler H.-P."/>
            <person name="Goodfellow M."/>
            <person name="Mueller M."/>
        </authorList>
    </citation>
    <scope>NUCLEOTIDE SEQUENCE [LARGE SCALE GENOMIC DNA]</scope>
    <source>
        <strain evidence="1 2">772</strain>
    </source>
</reference>
<sequence length="37" mass="3841">MCTPHPKAGYGLGVFVQNTDDGGTIITHNGASPATRR</sequence>
<dbReference type="Proteomes" id="UP000015001">
    <property type="component" value="Unassembled WGS sequence"/>
</dbReference>
<evidence type="ECO:0000313" key="1">
    <source>
        <dbReference type="EMBL" id="EPJ39700.1"/>
    </source>
</evidence>
<protein>
    <submittedName>
        <fullName evidence="1">Uncharacterized protein</fullName>
    </submittedName>
</protein>
<organism evidence="1 2">
    <name type="scientific">Streptomyces afghaniensis 772</name>
    <dbReference type="NCBI Taxonomy" id="1283301"/>
    <lineage>
        <taxon>Bacteria</taxon>
        <taxon>Bacillati</taxon>
        <taxon>Actinomycetota</taxon>
        <taxon>Actinomycetes</taxon>
        <taxon>Kitasatosporales</taxon>
        <taxon>Streptomycetaceae</taxon>
        <taxon>Streptomyces</taxon>
    </lineage>
</organism>
<dbReference type="PATRIC" id="fig|1283301.3.peg.3250"/>
<dbReference type="EMBL" id="AOPY01001409">
    <property type="protein sequence ID" value="EPJ39700.1"/>
    <property type="molecule type" value="Genomic_DNA"/>
</dbReference>
<dbReference type="AlphaFoldDB" id="S4MVC5"/>
<gene>
    <name evidence="1" type="ORF">STAFG_3278</name>
</gene>
<keyword evidence="2" id="KW-1185">Reference proteome</keyword>
<evidence type="ECO:0000313" key="2">
    <source>
        <dbReference type="Proteomes" id="UP000015001"/>
    </source>
</evidence>
<comment type="caution">
    <text evidence="1">The sequence shown here is derived from an EMBL/GenBank/DDBJ whole genome shotgun (WGS) entry which is preliminary data.</text>
</comment>
<name>S4MVC5_9ACTN</name>
<proteinExistence type="predicted"/>
<accession>S4MVC5</accession>
<dbReference type="HOGENOM" id="CLU_3348932_0_0_11"/>